<evidence type="ECO:0000313" key="8">
    <source>
        <dbReference type="Proteomes" id="UP001462502"/>
    </source>
</evidence>
<dbReference type="InterPro" id="IPR001126">
    <property type="entry name" value="UmuC"/>
</dbReference>
<dbReference type="Pfam" id="PF13438">
    <property type="entry name" value="DUF4113"/>
    <property type="match status" value="1"/>
</dbReference>
<dbReference type="Proteomes" id="UP001462502">
    <property type="component" value="Unassembled WGS sequence"/>
</dbReference>
<dbReference type="Pfam" id="PF00817">
    <property type="entry name" value="IMS"/>
    <property type="match status" value="1"/>
</dbReference>
<dbReference type="Gene3D" id="1.10.150.20">
    <property type="entry name" value="5' to 3' exonuclease, C-terminal subdomain"/>
    <property type="match status" value="1"/>
</dbReference>
<protein>
    <submittedName>
        <fullName evidence="7">Y-family DNA polymerase</fullName>
    </submittedName>
</protein>
<dbReference type="SUPFAM" id="SSF56672">
    <property type="entry name" value="DNA/RNA polymerases"/>
    <property type="match status" value="1"/>
</dbReference>
<keyword evidence="3" id="KW-0741">SOS mutagenesis</keyword>
<dbReference type="EMBL" id="JBDXMI010000001">
    <property type="protein sequence ID" value="MEO9383019.1"/>
    <property type="molecule type" value="Genomic_DNA"/>
</dbReference>
<dbReference type="PANTHER" id="PTHR11076:SF34">
    <property type="entry name" value="PROTEIN UMUC"/>
    <property type="match status" value="1"/>
</dbReference>
<evidence type="ECO:0000256" key="4">
    <source>
        <dbReference type="ARBA" id="ARBA00023204"/>
    </source>
</evidence>
<dbReference type="Gene3D" id="3.40.1170.60">
    <property type="match status" value="1"/>
</dbReference>
<reference evidence="7 8" key="1">
    <citation type="submission" date="2024-05" db="EMBL/GenBank/DDBJ databases">
        <authorList>
            <person name="De Oliveira J.P."/>
            <person name="Noriler S.A."/>
            <person name="De Oliveira A.G."/>
            <person name="Sipoli D.S."/>
        </authorList>
    </citation>
    <scope>NUCLEOTIDE SEQUENCE [LARGE SCALE GENOMIC DNA]</scope>
    <source>
        <strain evidence="7 8">LABIM192</strain>
    </source>
</reference>
<dbReference type="InterPro" id="IPR017961">
    <property type="entry name" value="DNA_pol_Y-fam_little_finger"/>
</dbReference>
<gene>
    <name evidence="7" type="ORF">ABI908_02665</name>
</gene>
<evidence type="ECO:0000256" key="5">
    <source>
        <dbReference type="ARBA" id="ARBA00023236"/>
    </source>
</evidence>
<dbReference type="Gene3D" id="3.30.70.270">
    <property type="match status" value="1"/>
</dbReference>
<dbReference type="InterPro" id="IPR050116">
    <property type="entry name" value="DNA_polymerase-Y"/>
</dbReference>
<dbReference type="InterPro" id="IPR043128">
    <property type="entry name" value="Rev_trsase/Diguanyl_cyclase"/>
</dbReference>
<sequence length="423" mass="46672">MSLFALVDGNNFYASCERVFRPDLAGQPIVVLSNNDGCVVAASAEAKALGFKMFGPFFEIAGLCRRHGVRVFSSNYTLYGDMSRRMMAVLAQHAPGQEVYSIDECFLDLAGAPDADALAWRMREDVWRRIGIPVSVGIGASKTLAKLANHVAKRVEGWDDGVFDWRWLAPDEADALMSRLPVGKVWGVGPRLAAKLMENGIDNALGLKLADPGWLKRRFSVTLERTAAELNGISCLSLEETAQPRQQIIASRSFGEKTSDFPVLAAAISHHIARAGEKLREQRGAARLVGVSARTSPFGDDPYHGYTVVPLAQPSDDTIELTRAALSGLRDIYRRGLRYQKAGVVLMELSPRSRTQADLFSAAPDPRRERLMRAMDAINREYGHSCVKLASEALTPNWDMRQDQRSPCYSTRFDQLPLARADS</sequence>
<dbReference type="Pfam" id="PF11799">
    <property type="entry name" value="IMS_C"/>
    <property type="match status" value="1"/>
</dbReference>
<evidence type="ECO:0000256" key="1">
    <source>
        <dbReference type="ARBA" id="ARBA00010945"/>
    </source>
</evidence>
<name>A0ABV0IQJ9_9NEIS</name>
<dbReference type="CDD" id="cd01700">
    <property type="entry name" value="PolY_Pol_V_umuC"/>
    <property type="match status" value="1"/>
</dbReference>
<evidence type="ECO:0000259" key="6">
    <source>
        <dbReference type="PROSITE" id="PS50173"/>
    </source>
</evidence>
<dbReference type="InterPro" id="IPR024728">
    <property type="entry name" value="PolY_HhH_motif"/>
</dbReference>
<comment type="similarity">
    <text evidence="1">Belongs to the DNA polymerase type-Y family.</text>
</comment>
<comment type="caution">
    <text evidence="7">The sequence shown here is derived from an EMBL/GenBank/DDBJ whole genome shotgun (WGS) entry which is preliminary data.</text>
</comment>
<keyword evidence="2" id="KW-0227">DNA damage</keyword>
<keyword evidence="4" id="KW-0234">DNA repair</keyword>
<keyword evidence="8" id="KW-1185">Reference proteome</keyword>
<proteinExistence type="inferred from homology"/>
<dbReference type="InterPro" id="IPR025188">
    <property type="entry name" value="DUF4113"/>
</dbReference>
<dbReference type="RefSeq" id="WP_347937565.1">
    <property type="nucleotide sequence ID" value="NZ_CP158160.1"/>
</dbReference>
<dbReference type="PROSITE" id="PS50173">
    <property type="entry name" value="UMUC"/>
    <property type="match status" value="1"/>
</dbReference>
<keyword evidence="5" id="KW-0742">SOS response</keyword>
<feature type="domain" description="UmuC" evidence="6">
    <location>
        <begin position="4"/>
        <end position="189"/>
    </location>
</feature>
<accession>A0ABV0IQJ9</accession>
<evidence type="ECO:0000313" key="7">
    <source>
        <dbReference type="EMBL" id="MEO9383019.1"/>
    </source>
</evidence>
<dbReference type="Pfam" id="PF11798">
    <property type="entry name" value="IMS_HHH"/>
    <property type="match status" value="1"/>
</dbReference>
<organism evidence="7 8">
    <name type="scientific">Chromobacterium phragmitis</name>
    <dbReference type="NCBI Taxonomy" id="2202141"/>
    <lineage>
        <taxon>Bacteria</taxon>
        <taxon>Pseudomonadati</taxon>
        <taxon>Pseudomonadota</taxon>
        <taxon>Betaproteobacteria</taxon>
        <taxon>Neisseriales</taxon>
        <taxon>Chromobacteriaceae</taxon>
        <taxon>Chromobacterium</taxon>
    </lineage>
</organism>
<dbReference type="InterPro" id="IPR043502">
    <property type="entry name" value="DNA/RNA_pol_sf"/>
</dbReference>
<dbReference type="PANTHER" id="PTHR11076">
    <property type="entry name" value="DNA REPAIR POLYMERASE UMUC / TRANSFERASE FAMILY MEMBER"/>
    <property type="match status" value="1"/>
</dbReference>
<evidence type="ECO:0000256" key="3">
    <source>
        <dbReference type="ARBA" id="ARBA00023199"/>
    </source>
</evidence>
<evidence type="ECO:0000256" key="2">
    <source>
        <dbReference type="ARBA" id="ARBA00022763"/>
    </source>
</evidence>